<evidence type="ECO:0000256" key="7">
    <source>
        <dbReference type="ARBA" id="ARBA00023180"/>
    </source>
</evidence>
<evidence type="ECO:0000256" key="4">
    <source>
        <dbReference type="ARBA" id="ARBA00023040"/>
    </source>
</evidence>
<keyword evidence="5 10" id="KW-0472">Membrane</keyword>
<dbReference type="InterPro" id="IPR017978">
    <property type="entry name" value="GPCR_3_C"/>
</dbReference>
<evidence type="ECO:0000256" key="3">
    <source>
        <dbReference type="ARBA" id="ARBA00022989"/>
    </source>
</evidence>
<reference evidence="12" key="2">
    <citation type="submission" date="2019-06" db="EMBL/GenBank/DDBJ databases">
        <title>Genomics analysis of Aphanomyces spp. identifies a new class of oomycete effector associated with host adaptation.</title>
        <authorList>
            <person name="Gaulin E."/>
        </authorList>
    </citation>
    <scope>NUCLEOTIDE SEQUENCE</scope>
    <source>
        <strain evidence="12">CBS 578.67</strain>
    </source>
</reference>
<dbReference type="AlphaFoldDB" id="A0A485LN79"/>
<feature type="transmembrane region" description="Helical" evidence="10">
    <location>
        <begin position="792"/>
        <end position="812"/>
    </location>
</feature>
<keyword evidence="7" id="KW-0325">Glycoprotein</keyword>
<evidence type="ECO:0000256" key="9">
    <source>
        <dbReference type="SAM" id="MobiDB-lite"/>
    </source>
</evidence>
<gene>
    <name evidence="13" type="primary">Aste57867_23493</name>
    <name evidence="12" type="ORF">As57867_023422</name>
    <name evidence="13" type="ORF">ASTE57867_23493</name>
</gene>
<dbReference type="CDD" id="cd15047">
    <property type="entry name" value="7tmC_GABA-B-like"/>
    <property type="match status" value="1"/>
</dbReference>
<evidence type="ECO:0000256" key="10">
    <source>
        <dbReference type="SAM" id="Phobius"/>
    </source>
</evidence>
<feature type="transmembrane region" description="Helical" evidence="10">
    <location>
        <begin position="635"/>
        <end position="653"/>
    </location>
</feature>
<dbReference type="GO" id="GO:0038039">
    <property type="term" value="C:G protein-coupled receptor heterodimeric complex"/>
    <property type="evidence" value="ECO:0007669"/>
    <property type="project" value="TreeGrafter"/>
</dbReference>
<evidence type="ECO:0000256" key="1">
    <source>
        <dbReference type="ARBA" id="ARBA00004141"/>
    </source>
</evidence>
<dbReference type="EMBL" id="VJMH01007276">
    <property type="protein sequence ID" value="KAF0684494.1"/>
    <property type="molecule type" value="Genomic_DNA"/>
</dbReference>
<dbReference type="EMBL" id="CAADRA010007302">
    <property type="protein sequence ID" value="VFU00138.1"/>
    <property type="molecule type" value="Genomic_DNA"/>
</dbReference>
<dbReference type="Proteomes" id="UP000332933">
    <property type="component" value="Unassembled WGS sequence"/>
</dbReference>
<organism evidence="13 14">
    <name type="scientific">Aphanomyces stellatus</name>
    <dbReference type="NCBI Taxonomy" id="120398"/>
    <lineage>
        <taxon>Eukaryota</taxon>
        <taxon>Sar</taxon>
        <taxon>Stramenopiles</taxon>
        <taxon>Oomycota</taxon>
        <taxon>Saprolegniomycetes</taxon>
        <taxon>Saprolegniales</taxon>
        <taxon>Verrucalvaceae</taxon>
        <taxon>Aphanomyces</taxon>
    </lineage>
</organism>
<comment type="subcellular location">
    <subcellularLocation>
        <location evidence="1">Membrane</location>
        <topology evidence="1">Multi-pass membrane protein</topology>
    </subcellularLocation>
</comment>
<keyword evidence="3 10" id="KW-1133">Transmembrane helix</keyword>
<keyword evidence="4" id="KW-0297">G-protein coupled receptor</keyword>
<dbReference type="PROSITE" id="PS50259">
    <property type="entry name" value="G_PROTEIN_RECEP_F3_4"/>
    <property type="match status" value="1"/>
</dbReference>
<dbReference type="PANTHER" id="PTHR10519:SF20">
    <property type="entry name" value="G-PROTEIN COUPLED RECEPTOR 156-RELATED"/>
    <property type="match status" value="1"/>
</dbReference>
<dbReference type="OrthoDB" id="167531at2759"/>
<feature type="transmembrane region" description="Helical" evidence="10">
    <location>
        <begin position="824"/>
        <end position="843"/>
    </location>
</feature>
<keyword evidence="8" id="KW-0807">Transducer</keyword>
<evidence type="ECO:0000259" key="11">
    <source>
        <dbReference type="PROSITE" id="PS50259"/>
    </source>
</evidence>
<feature type="compositionally biased region" description="Polar residues" evidence="9">
    <location>
        <begin position="859"/>
        <end position="877"/>
    </location>
</feature>
<evidence type="ECO:0000313" key="12">
    <source>
        <dbReference type="EMBL" id="KAF0684494.1"/>
    </source>
</evidence>
<keyword evidence="2 10" id="KW-0812">Transmembrane</keyword>
<feature type="region of interest" description="Disordered" evidence="9">
    <location>
        <begin position="858"/>
        <end position="948"/>
    </location>
</feature>
<feature type="transmembrane region" description="Helical" evidence="10">
    <location>
        <begin position="599"/>
        <end position="623"/>
    </location>
</feature>
<keyword evidence="14" id="KW-1185">Reference proteome</keyword>
<evidence type="ECO:0000313" key="13">
    <source>
        <dbReference type="EMBL" id="VFU00138.1"/>
    </source>
</evidence>
<accession>A0A485LN79</accession>
<protein>
    <submittedName>
        <fullName evidence="13">Aste57867_23493 protein</fullName>
    </submittedName>
</protein>
<dbReference type="InterPro" id="IPR002455">
    <property type="entry name" value="GPCR3_GABA-B"/>
</dbReference>
<evidence type="ECO:0000256" key="6">
    <source>
        <dbReference type="ARBA" id="ARBA00023170"/>
    </source>
</evidence>
<evidence type="ECO:0000313" key="14">
    <source>
        <dbReference type="Proteomes" id="UP000332933"/>
    </source>
</evidence>
<reference evidence="13 14" key="1">
    <citation type="submission" date="2019-03" db="EMBL/GenBank/DDBJ databases">
        <authorList>
            <person name="Gaulin E."/>
            <person name="Dumas B."/>
        </authorList>
    </citation>
    <scope>NUCLEOTIDE SEQUENCE [LARGE SCALE GENOMIC DNA]</scope>
    <source>
        <strain evidence="13">CBS 568.67</strain>
    </source>
</reference>
<sequence>MSTKTMPSEMDIVRRTCLDAAWAAATAASLKVDPTARDPTTNAKLKPYLRPTLPAARFQVIDSRTSRPGIYSPTCGYNRIISGIGATVDSNGNVVNQGNIAGTLVVEWGTWDSIILTTYINSILLQEVLGYDVSYTTVDDSLSTARMSTASTHGQCAPSHFNAEVWSAIRIAALNVFANATTRSIIGYWGRSGHYTLTANVAQALQGPALLNGNLARAASPDFWREYVLDDDLIAFYSVDKHNRTAIASALNCPDGTMGCLNGCSKSYACTLNEARGKTCMLVVHMYYDYDNGYLQAFASNNNVPAYFCFLGDTGMQNYVVDTMTRNSTITFYHWEPDRFHFDHAGKFARINWPPPDPAIVATSTSDFGELGYGQRTTNPVNVDFPQQNLLKLYSNVLRSDPYLTHFLDKVQLTQLDINNMLQMLSDKNKDSTIVHPAFDAACAWVKANYATWQSWVDPLPLCSIQTHVNFTITGCSDMSRQVSFVWTQPDPTNSSQPYVCDGGITTLPVTLRTSRSCDWLTANPNVWLPWTLAPPVCDPSFFAYTISPCTTTATRPVNFAWLMPSASNSSASAECINGVSLPSNTVIQCDFVPYNSTIATAISVVSIAVVIGLLVLMALIVHYRNRPIIKRSQWPFLLTMVSGGIFLCVYVLMGAGPPSSITCGGRPVVVSLGYTLVFGSLFVKSLRVYLVFNNKAMKRVKISLWDIAKVFLAILGIDMGIVVMWLLVDFPTPTSFSSPATEFAGTVDHVACHSSNFIFTTLSIFWKCVVTFGGVFIAYRIRHADSDFQESIWIFASCCIVFVGGLLMMALSYVATLSPPTEYTIQSIWVLLLTAIVMGLMIGPKFMRLSAVAPAETTRGSNSTRNDGSGHTTSWFKSKPRVASQEPVTTLHEEEEHGSSASQPVATGAGASGGWVTSAVSTSSVGKSNGRQDVRAAESTTSAATLQ</sequence>
<feature type="compositionally biased region" description="Polar residues" evidence="9">
    <location>
        <begin position="939"/>
        <end position="948"/>
    </location>
</feature>
<evidence type="ECO:0000256" key="5">
    <source>
        <dbReference type="ARBA" id="ARBA00023136"/>
    </source>
</evidence>
<name>A0A485LN79_9STRA</name>
<feature type="transmembrane region" description="Helical" evidence="10">
    <location>
        <begin position="758"/>
        <end position="780"/>
    </location>
</feature>
<dbReference type="PANTHER" id="PTHR10519">
    <property type="entry name" value="GABA-B RECEPTOR"/>
    <property type="match status" value="1"/>
</dbReference>
<feature type="transmembrane region" description="Helical" evidence="10">
    <location>
        <begin position="673"/>
        <end position="693"/>
    </location>
</feature>
<proteinExistence type="predicted"/>
<dbReference type="GO" id="GO:0004965">
    <property type="term" value="F:G protein-coupled GABA receptor activity"/>
    <property type="evidence" value="ECO:0007669"/>
    <property type="project" value="InterPro"/>
</dbReference>
<evidence type="ECO:0000256" key="2">
    <source>
        <dbReference type="ARBA" id="ARBA00022692"/>
    </source>
</evidence>
<feature type="domain" description="G-protein coupled receptors family 3 profile" evidence="11">
    <location>
        <begin position="599"/>
        <end position="850"/>
    </location>
</feature>
<feature type="compositionally biased region" description="Polar residues" evidence="9">
    <location>
        <begin position="919"/>
        <end position="930"/>
    </location>
</feature>
<evidence type="ECO:0000256" key="8">
    <source>
        <dbReference type="ARBA" id="ARBA00023224"/>
    </source>
</evidence>
<feature type="transmembrane region" description="Helical" evidence="10">
    <location>
        <begin position="705"/>
        <end position="729"/>
    </location>
</feature>
<dbReference type="Pfam" id="PF00003">
    <property type="entry name" value="7tm_3"/>
    <property type="match status" value="1"/>
</dbReference>
<keyword evidence="6" id="KW-0675">Receptor</keyword>